<accession>A0A445M4V2</accession>
<reference evidence="1 2" key="1">
    <citation type="submission" date="2018-09" db="EMBL/GenBank/DDBJ databases">
        <title>A high-quality reference genome of wild soybean provides a powerful tool to mine soybean genomes.</title>
        <authorList>
            <person name="Xie M."/>
            <person name="Chung C.Y.L."/>
            <person name="Li M.-W."/>
            <person name="Wong F.-L."/>
            <person name="Chan T.-F."/>
            <person name="Lam H.-M."/>
        </authorList>
    </citation>
    <scope>NUCLEOTIDE SEQUENCE [LARGE SCALE GENOMIC DNA]</scope>
    <source>
        <strain evidence="2">cv. W05</strain>
        <tissue evidence="1">Hypocotyl of etiolated seedlings</tissue>
    </source>
</reference>
<gene>
    <name evidence="1" type="ORF">D0Y65_001947</name>
</gene>
<keyword evidence="2" id="KW-1185">Reference proteome</keyword>
<proteinExistence type="predicted"/>
<evidence type="ECO:0000313" key="2">
    <source>
        <dbReference type="Proteomes" id="UP000289340"/>
    </source>
</evidence>
<evidence type="ECO:0000313" key="1">
    <source>
        <dbReference type="EMBL" id="RZC30642.1"/>
    </source>
</evidence>
<name>A0A445M4V2_GLYSO</name>
<sequence length="49" mass="5482">QYIRGGFNVCGYVATEENLHNLYEPVPNKGTNEEALKRITLGCKKGEKV</sequence>
<organism evidence="1 2">
    <name type="scientific">Glycine soja</name>
    <name type="common">Wild soybean</name>
    <dbReference type="NCBI Taxonomy" id="3848"/>
    <lineage>
        <taxon>Eukaryota</taxon>
        <taxon>Viridiplantae</taxon>
        <taxon>Streptophyta</taxon>
        <taxon>Embryophyta</taxon>
        <taxon>Tracheophyta</taxon>
        <taxon>Spermatophyta</taxon>
        <taxon>Magnoliopsida</taxon>
        <taxon>eudicotyledons</taxon>
        <taxon>Gunneridae</taxon>
        <taxon>Pentapetalae</taxon>
        <taxon>rosids</taxon>
        <taxon>fabids</taxon>
        <taxon>Fabales</taxon>
        <taxon>Fabaceae</taxon>
        <taxon>Papilionoideae</taxon>
        <taxon>50 kb inversion clade</taxon>
        <taxon>NPAAA clade</taxon>
        <taxon>indigoferoid/millettioid clade</taxon>
        <taxon>Phaseoleae</taxon>
        <taxon>Glycine</taxon>
        <taxon>Glycine subgen. Soja</taxon>
    </lineage>
</organism>
<feature type="non-terminal residue" evidence="1">
    <location>
        <position position="1"/>
    </location>
</feature>
<dbReference type="AlphaFoldDB" id="A0A445M4V2"/>
<comment type="caution">
    <text evidence="1">The sequence shown here is derived from an EMBL/GenBank/DDBJ whole genome shotgun (WGS) entry which is preliminary data.</text>
</comment>
<dbReference type="Proteomes" id="UP000289340">
    <property type="component" value="Chromosome 1"/>
</dbReference>
<dbReference type="EMBL" id="QZWG01000001">
    <property type="protein sequence ID" value="RZC30642.1"/>
    <property type="molecule type" value="Genomic_DNA"/>
</dbReference>
<protein>
    <submittedName>
        <fullName evidence="1">Uncharacterized protein</fullName>
    </submittedName>
</protein>